<sequence>MIPFGKMAKADHLQSWSDLPTELAGLVLCRLPAYSDRVRFGCVCRNWSFSLSSTQHCLPKPLPCLAFPDGTFFCLPHRESYQFPSTVSYHSSCGEWLVFLHDGNCFVKNPFSKITLTLPNLSSLCPIDEPVEIINGRVNPEDEMPQEPLNMDAGMAIDKVIVCSELLVAAIVDIGPLKTVALCRPGAESWLVSRLGSKGIIIEMMLSEGKLYALNQSKDLLVIIVGDNDNGKLNISRIERLIENRSFGYRFIRYGVSLIDHFLVECNGALLLLSRTIFGKLSDGGCGLTEPVGVKFDVFKADFHLSRWEDVTSVGDEWALFVSKSHSRSVSVSQYNKLKGNCISFLDDGRDWAMTSVDDEGWFWKSQASSYIVYDMSDGETYSPIPDGSFKGKKAPATWLFPH</sequence>
<keyword evidence="3" id="KW-1185">Reference proteome</keyword>
<feature type="domain" description="F-box" evidence="1">
    <location>
        <begin position="19"/>
        <end position="60"/>
    </location>
</feature>
<dbReference type="InterPro" id="IPR001810">
    <property type="entry name" value="F-box_dom"/>
</dbReference>
<dbReference type="PANTHER" id="PTHR33110:SF71">
    <property type="entry name" value="F-BOX_KELCH-REPEAT PROTEIN"/>
    <property type="match status" value="1"/>
</dbReference>
<dbReference type="Pfam" id="PF03478">
    <property type="entry name" value="Beta-prop_KIB1-4"/>
    <property type="match status" value="1"/>
</dbReference>
<dbReference type="Proteomes" id="UP000324897">
    <property type="component" value="Chromosome 7"/>
</dbReference>
<dbReference type="OrthoDB" id="583626at2759"/>
<dbReference type="InterPro" id="IPR036047">
    <property type="entry name" value="F-box-like_dom_sf"/>
</dbReference>
<evidence type="ECO:0000313" key="2">
    <source>
        <dbReference type="EMBL" id="TVU18285.1"/>
    </source>
</evidence>
<accession>A0A5J9U406</accession>
<organism evidence="2 3">
    <name type="scientific">Eragrostis curvula</name>
    <name type="common">weeping love grass</name>
    <dbReference type="NCBI Taxonomy" id="38414"/>
    <lineage>
        <taxon>Eukaryota</taxon>
        <taxon>Viridiplantae</taxon>
        <taxon>Streptophyta</taxon>
        <taxon>Embryophyta</taxon>
        <taxon>Tracheophyta</taxon>
        <taxon>Spermatophyta</taxon>
        <taxon>Magnoliopsida</taxon>
        <taxon>Liliopsida</taxon>
        <taxon>Poales</taxon>
        <taxon>Poaceae</taxon>
        <taxon>PACMAD clade</taxon>
        <taxon>Chloridoideae</taxon>
        <taxon>Eragrostideae</taxon>
        <taxon>Eragrostidinae</taxon>
        <taxon>Eragrostis</taxon>
    </lineage>
</organism>
<dbReference type="SUPFAM" id="SSF81383">
    <property type="entry name" value="F-box domain"/>
    <property type="match status" value="1"/>
</dbReference>
<name>A0A5J9U406_9POAL</name>
<dbReference type="Pfam" id="PF00646">
    <property type="entry name" value="F-box"/>
    <property type="match status" value="1"/>
</dbReference>
<dbReference type="Gene3D" id="1.20.1280.50">
    <property type="match status" value="1"/>
</dbReference>
<proteinExistence type="predicted"/>
<gene>
    <name evidence="2" type="ORF">EJB05_34374</name>
</gene>
<evidence type="ECO:0000313" key="3">
    <source>
        <dbReference type="Proteomes" id="UP000324897"/>
    </source>
</evidence>
<dbReference type="EMBL" id="RWGY01000029">
    <property type="protein sequence ID" value="TVU18285.1"/>
    <property type="molecule type" value="Genomic_DNA"/>
</dbReference>
<dbReference type="Gramene" id="TVU18285">
    <property type="protein sequence ID" value="TVU18285"/>
    <property type="gene ID" value="EJB05_34374"/>
</dbReference>
<dbReference type="AlphaFoldDB" id="A0A5J9U406"/>
<reference evidence="2 3" key="1">
    <citation type="journal article" date="2019" name="Sci. Rep.">
        <title>A high-quality genome of Eragrostis curvula grass provides insights into Poaceae evolution and supports new strategies to enhance forage quality.</title>
        <authorList>
            <person name="Carballo J."/>
            <person name="Santos B.A.C.M."/>
            <person name="Zappacosta D."/>
            <person name="Garbus I."/>
            <person name="Selva J.P."/>
            <person name="Gallo C.A."/>
            <person name="Diaz A."/>
            <person name="Albertini E."/>
            <person name="Caccamo M."/>
            <person name="Echenique V."/>
        </authorList>
    </citation>
    <scope>NUCLEOTIDE SEQUENCE [LARGE SCALE GENOMIC DNA]</scope>
    <source>
        <strain evidence="3">cv. Victoria</strain>
        <tissue evidence="2">Leaf</tissue>
    </source>
</reference>
<dbReference type="SMART" id="SM00256">
    <property type="entry name" value="FBOX"/>
    <property type="match status" value="1"/>
</dbReference>
<dbReference type="InterPro" id="IPR005174">
    <property type="entry name" value="KIB1-4_b-propeller"/>
</dbReference>
<comment type="caution">
    <text evidence="2">The sequence shown here is derived from an EMBL/GenBank/DDBJ whole genome shotgun (WGS) entry which is preliminary data.</text>
</comment>
<dbReference type="PANTHER" id="PTHR33110">
    <property type="entry name" value="F-BOX/KELCH-REPEAT PROTEIN-RELATED"/>
    <property type="match status" value="1"/>
</dbReference>
<protein>
    <recommendedName>
        <fullName evidence="1">F-box domain-containing protein</fullName>
    </recommendedName>
</protein>
<evidence type="ECO:0000259" key="1">
    <source>
        <dbReference type="SMART" id="SM00256"/>
    </source>
</evidence>